<dbReference type="Proteomes" id="UP000218231">
    <property type="component" value="Unassembled WGS sequence"/>
</dbReference>
<dbReference type="InterPro" id="IPR002921">
    <property type="entry name" value="Fungal_lipase-type"/>
</dbReference>
<comment type="cofactor">
    <cofactor evidence="1">
        <name>Ca(2+)</name>
        <dbReference type="ChEBI" id="CHEBI:29108"/>
    </cofactor>
</comment>
<dbReference type="InterPro" id="IPR029058">
    <property type="entry name" value="AB_hydrolase_fold"/>
</dbReference>
<protein>
    <recommendedName>
        <fullName evidence="14">sn-1-specific diacylglycerol lipase</fullName>
        <ecNumber evidence="14">3.1.1.116</ecNumber>
    </recommendedName>
</protein>
<evidence type="ECO:0000256" key="10">
    <source>
        <dbReference type="ARBA" id="ARBA00022989"/>
    </source>
</evidence>
<evidence type="ECO:0000313" key="17">
    <source>
        <dbReference type="EMBL" id="PAV84379.1"/>
    </source>
</evidence>
<evidence type="ECO:0000256" key="6">
    <source>
        <dbReference type="ARBA" id="ARBA00022723"/>
    </source>
</evidence>
<comment type="catalytic activity">
    <reaction evidence="13">
        <text>a 1,2-diacyl-sn-glycerol + H2O = a 2-acylglycerol + a fatty acid + H(+)</text>
        <dbReference type="Rhea" id="RHEA:33275"/>
        <dbReference type="ChEBI" id="CHEBI:15377"/>
        <dbReference type="ChEBI" id="CHEBI:15378"/>
        <dbReference type="ChEBI" id="CHEBI:17389"/>
        <dbReference type="ChEBI" id="CHEBI:17815"/>
        <dbReference type="ChEBI" id="CHEBI:28868"/>
        <dbReference type="EC" id="3.1.1.116"/>
    </reaction>
    <physiologicalReaction direction="left-to-right" evidence="13">
        <dbReference type="Rhea" id="RHEA:33276"/>
    </physiologicalReaction>
</comment>
<evidence type="ECO:0000259" key="16">
    <source>
        <dbReference type="Pfam" id="PF01764"/>
    </source>
</evidence>
<keyword evidence="6" id="KW-0479">Metal-binding</keyword>
<keyword evidence="8" id="KW-0106">Calcium</keyword>
<keyword evidence="4" id="KW-0597">Phosphoprotein</keyword>
<feature type="transmembrane region" description="Helical" evidence="15">
    <location>
        <begin position="100"/>
        <end position="121"/>
    </location>
</feature>
<feature type="transmembrane region" description="Helical" evidence="15">
    <location>
        <begin position="56"/>
        <end position="79"/>
    </location>
</feature>
<gene>
    <name evidence="17" type="ORF">WR25_07816</name>
</gene>
<evidence type="ECO:0000256" key="14">
    <source>
        <dbReference type="ARBA" id="ARBA00026104"/>
    </source>
</evidence>
<comment type="caution">
    <text evidence="17">The sequence shown here is derived from an EMBL/GenBank/DDBJ whole genome shotgun (WGS) entry which is preliminary data.</text>
</comment>
<dbReference type="SUPFAM" id="SSF53474">
    <property type="entry name" value="alpha/beta-Hydrolases"/>
    <property type="match status" value="1"/>
</dbReference>
<evidence type="ECO:0000256" key="11">
    <source>
        <dbReference type="ARBA" id="ARBA00023098"/>
    </source>
</evidence>
<evidence type="ECO:0000256" key="1">
    <source>
        <dbReference type="ARBA" id="ARBA00001913"/>
    </source>
</evidence>
<proteinExistence type="predicted"/>
<sequence length="622" mass="70453">MPSLRAFNRQWNIASDDFVFPGISEACIRLSWFFFGVGVFVFHFPLQCSTQNLRIYFEGLILVNGITAILALVTAVLSARGTIINSRKRRHVTTMLYIRLPIFMFEILWNGVCTFVAFQSIGEAKGCHFVTITRVAVVLEWLLILTVFVIIIVVFHGNNDNMENADQFARRVWMRRFRIFKIRQDALMRAAIDDLANLFASFFYDTDLVMSDVAAGLLLVVHSPTNVYPPLVPAQSDDHCDWMTLKNAHHFFHFATCVYGWPTYLMHNLSPSHIYKLFKRMRCCGNLSCDRRACEIEVSSAPHRRLRRIRSVHPASLPPDPCTEQNAESTMLHKKYSLGQSQNMSKKKHDLASMQVLVIEDNCCFCNTSAFLLGAEDKNIDLFFVSFRNRLYEVPFVVLADHESKSIVITIRGSCSPVDLITDLCLSQKHNVLDDMYVLNPTYDLVICGHSLGAGVASLLTLLIKQKYPAVRCYAYCPPGCVISENGQTEMEQHVMSIVVGDDVVSRISYHSMYQMREKVHHELANCTRAKYEILIKGVFQLFFTPPWQTTPLSGTVVDSSNLIEGGTAATSYGTSPLHTAIDFPNPLCQRVQLYTPGKILYVGQSSVEDNDLMVQQWIDAK</sequence>
<evidence type="ECO:0000256" key="2">
    <source>
        <dbReference type="ARBA" id="ARBA00004651"/>
    </source>
</evidence>
<name>A0A2A2LDX8_9BILA</name>
<evidence type="ECO:0000256" key="9">
    <source>
        <dbReference type="ARBA" id="ARBA00022963"/>
    </source>
</evidence>
<dbReference type="OrthoDB" id="438440at2759"/>
<evidence type="ECO:0000256" key="4">
    <source>
        <dbReference type="ARBA" id="ARBA00022553"/>
    </source>
</evidence>
<keyword evidence="9" id="KW-0442">Lipid degradation</keyword>
<dbReference type="GO" id="GO:0046340">
    <property type="term" value="P:diacylglycerol catabolic process"/>
    <property type="evidence" value="ECO:0007669"/>
    <property type="project" value="TreeGrafter"/>
</dbReference>
<dbReference type="CDD" id="cd00519">
    <property type="entry name" value="Lipase_3"/>
    <property type="match status" value="1"/>
</dbReference>
<feature type="domain" description="Fungal lipase-type" evidence="16">
    <location>
        <begin position="425"/>
        <end position="510"/>
    </location>
</feature>
<keyword evidence="3" id="KW-1003">Cell membrane</keyword>
<comment type="subcellular location">
    <subcellularLocation>
        <location evidence="2">Cell membrane</location>
        <topology evidence="2">Multi-pass membrane protein</topology>
    </subcellularLocation>
</comment>
<feature type="transmembrane region" description="Helical" evidence="15">
    <location>
        <begin position="26"/>
        <end position="44"/>
    </location>
</feature>
<dbReference type="InterPro" id="IPR052214">
    <property type="entry name" value="DAG_Lipase-Related"/>
</dbReference>
<accession>A0A2A2LDX8</accession>
<feature type="transmembrane region" description="Helical" evidence="15">
    <location>
        <begin position="133"/>
        <end position="155"/>
    </location>
</feature>
<reference evidence="17 18" key="1">
    <citation type="journal article" date="2017" name="Curr. Biol.">
        <title>Genome architecture and evolution of a unichromosomal asexual nematode.</title>
        <authorList>
            <person name="Fradin H."/>
            <person name="Zegar C."/>
            <person name="Gutwein M."/>
            <person name="Lucas J."/>
            <person name="Kovtun M."/>
            <person name="Corcoran D."/>
            <person name="Baugh L.R."/>
            <person name="Kiontke K."/>
            <person name="Gunsalus K."/>
            <person name="Fitch D.H."/>
            <person name="Piano F."/>
        </authorList>
    </citation>
    <scope>NUCLEOTIDE SEQUENCE [LARGE SCALE GENOMIC DNA]</scope>
    <source>
        <strain evidence="17">PF1309</strain>
    </source>
</reference>
<dbReference type="GO" id="GO:0004806">
    <property type="term" value="F:triacylglycerol lipase activity"/>
    <property type="evidence" value="ECO:0007669"/>
    <property type="project" value="TreeGrafter"/>
</dbReference>
<evidence type="ECO:0000256" key="3">
    <source>
        <dbReference type="ARBA" id="ARBA00022475"/>
    </source>
</evidence>
<evidence type="ECO:0000256" key="13">
    <source>
        <dbReference type="ARBA" id="ARBA00024531"/>
    </source>
</evidence>
<keyword evidence="7" id="KW-0378">Hydrolase</keyword>
<organism evidence="17 18">
    <name type="scientific">Diploscapter pachys</name>
    <dbReference type="NCBI Taxonomy" id="2018661"/>
    <lineage>
        <taxon>Eukaryota</taxon>
        <taxon>Metazoa</taxon>
        <taxon>Ecdysozoa</taxon>
        <taxon>Nematoda</taxon>
        <taxon>Chromadorea</taxon>
        <taxon>Rhabditida</taxon>
        <taxon>Rhabditina</taxon>
        <taxon>Rhabditomorpha</taxon>
        <taxon>Rhabditoidea</taxon>
        <taxon>Rhabditidae</taxon>
        <taxon>Diploscapter</taxon>
    </lineage>
</organism>
<keyword evidence="5 15" id="KW-0812">Transmembrane</keyword>
<keyword evidence="11" id="KW-0443">Lipid metabolism</keyword>
<evidence type="ECO:0000256" key="15">
    <source>
        <dbReference type="SAM" id="Phobius"/>
    </source>
</evidence>
<keyword evidence="12 15" id="KW-0472">Membrane</keyword>
<evidence type="ECO:0000256" key="8">
    <source>
        <dbReference type="ARBA" id="ARBA00022837"/>
    </source>
</evidence>
<evidence type="ECO:0000256" key="7">
    <source>
        <dbReference type="ARBA" id="ARBA00022801"/>
    </source>
</evidence>
<keyword evidence="18" id="KW-1185">Reference proteome</keyword>
<dbReference type="PANTHER" id="PTHR45792">
    <property type="entry name" value="DIACYLGLYCEROL LIPASE HOMOLOG-RELATED"/>
    <property type="match status" value="1"/>
</dbReference>
<dbReference type="AlphaFoldDB" id="A0A2A2LDX8"/>
<dbReference type="GO" id="GO:0005886">
    <property type="term" value="C:plasma membrane"/>
    <property type="evidence" value="ECO:0007669"/>
    <property type="project" value="UniProtKB-SubCell"/>
</dbReference>
<dbReference type="EC" id="3.1.1.116" evidence="14"/>
<dbReference type="EMBL" id="LIAE01006858">
    <property type="protein sequence ID" value="PAV84379.1"/>
    <property type="molecule type" value="Genomic_DNA"/>
</dbReference>
<dbReference type="GO" id="GO:0022008">
    <property type="term" value="P:neurogenesis"/>
    <property type="evidence" value="ECO:0007669"/>
    <property type="project" value="TreeGrafter"/>
</dbReference>
<dbReference type="STRING" id="2018661.A0A2A2LDX8"/>
<evidence type="ECO:0000256" key="12">
    <source>
        <dbReference type="ARBA" id="ARBA00023136"/>
    </source>
</evidence>
<dbReference type="PANTHER" id="PTHR45792:SF2">
    <property type="entry name" value="DIACYLGLYCEROL LIPASE-BETA"/>
    <property type="match status" value="1"/>
</dbReference>
<dbReference type="Pfam" id="PF01764">
    <property type="entry name" value="Lipase_3"/>
    <property type="match status" value="1"/>
</dbReference>
<evidence type="ECO:0000256" key="5">
    <source>
        <dbReference type="ARBA" id="ARBA00022692"/>
    </source>
</evidence>
<dbReference type="GO" id="GO:0019369">
    <property type="term" value="P:arachidonate metabolic process"/>
    <property type="evidence" value="ECO:0007669"/>
    <property type="project" value="TreeGrafter"/>
</dbReference>
<dbReference type="Gene3D" id="3.40.50.1820">
    <property type="entry name" value="alpha/beta hydrolase"/>
    <property type="match status" value="1"/>
</dbReference>
<keyword evidence="10 15" id="KW-1133">Transmembrane helix</keyword>
<dbReference type="GO" id="GO:0046872">
    <property type="term" value="F:metal ion binding"/>
    <property type="evidence" value="ECO:0007669"/>
    <property type="project" value="UniProtKB-KW"/>
</dbReference>
<evidence type="ECO:0000313" key="18">
    <source>
        <dbReference type="Proteomes" id="UP000218231"/>
    </source>
</evidence>
<dbReference type="GO" id="GO:0005737">
    <property type="term" value="C:cytoplasm"/>
    <property type="evidence" value="ECO:0007669"/>
    <property type="project" value="TreeGrafter"/>
</dbReference>